<dbReference type="KEGG" id="marz:MARA_58640"/>
<proteinExistence type="predicted"/>
<dbReference type="Proteomes" id="UP000467428">
    <property type="component" value="Chromosome"/>
</dbReference>
<name>A0A7I7S866_9MYCO</name>
<keyword evidence="2" id="KW-1185">Reference proteome</keyword>
<accession>A0A7I7S866</accession>
<gene>
    <name evidence="1" type="ORF">MARA_58640</name>
</gene>
<dbReference type="AlphaFoldDB" id="A0A7I7S866"/>
<protein>
    <submittedName>
        <fullName evidence="1">Uncharacterized protein</fullName>
    </submittedName>
</protein>
<dbReference type="EMBL" id="AP022593">
    <property type="protein sequence ID" value="BBY52396.1"/>
    <property type="molecule type" value="Genomic_DNA"/>
</dbReference>
<organism evidence="1 2">
    <name type="scientific">Mycolicibacterium arabiense</name>
    <dbReference type="NCBI Taxonomy" id="1286181"/>
    <lineage>
        <taxon>Bacteria</taxon>
        <taxon>Bacillati</taxon>
        <taxon>Actinomycetota</taxon>
        <taxon>Actinomycetes</taxon>
        <taxon>Mycobacteriales</taxon>
        <taxon>Mycobacteriaceae</taxon>
        <taxon>Mycolicibacterium</taxon>
    </lineage>
</organism>
<evidence type="ECO:0000313" key="2">
    <source>
        <dbReference type="Proteomes" id="UP000467428"/>
    </source>
</evidence>
<sequence length="206" mass="22084">MPAHRRAEPIDHDLLGEFAVVGDHPPQLGHRLVVGHHRLAEPVDRRSREFADDRGRQTLHRFGGGVGQSQQRPHVFDGLRGSADDPCQRGVRQDYPAGCDLGQAEVTESFGLVAVRIDVDRCRLGGGGAPEDRVVHAEHVGEVVPLAHARDELGDVRGAEAALQQTGDGAQLRQVLIAVVRGAAPPLRRVEEPALAVGADVARAHA</sequence>
<geneLocation type="plasmid" evidence="2">
    <name>pjcm18538 dna</name>
</geneLocation>
<evidence type="ECO:0000313" key="1">
    <source>
        <dbReference type="EMBL" id="BBY52396.1"/>
    </source>
</evidence>
<reference evidence="1 2" key="1">
    <citation type="journal article" date="2019" name="Emerg. Microbes Infect.">
        <title>Comprehensive subspecies identification of 175 nontuberculous mycobacteria species based on 7547 genomic profiles.</title>
        <authorList>
            <person name="Matsumoto Y."/>
            <person name="Kinjo T."/>
            <person name="Motooka D."/>
            <person name="Nabeya D."/>
            <person name="Jung N."/>
            <person name="Uechi K."/>
            <person name="Horii T."/>
            <person name="Iida T."/>
            <person name="Fujita J."/>
            <person name="Nakamura S."/>
        </authorList>
    </citation>
    <scope>NUCLEOTIDE SEQUENCE [LARGE SCALE GENOMIC DNA]</scope>
    <source>
        <strain evidence="1">JCM 18538</strain>
        <plasmid evidence="2">pjcm18538 dna</plasmid>
    </source>
</reference>